<reference evidence="2" key="1">
    <citation type="journal article" date="2013" name="Nat. Commun.">
        <title>Whole-genome sequencing of Oryza brachyantha reveals mechanisms underlying Oryza genome evolution.</title>
        <authorList>
            <person name="Chen J."/>
            <person name="Huang Q."/>
            <person name="Gao D."/>
            <person name="Wang J."/>
            <person name="Lang Y."/>
            <person name="Liu T."/>
            <person name="Li B."/>
            <person name="Bai Z."/>
            <person name="Luis Goicoechea J."/>
            <person name="Liang C."/>
            <person name="Chen C."/>
            <person name="Zhang W."/>
            <person name="Sun S."/>
            <person name="Liao Y."/>
            <person name="Zhang X."/>
            <person name="Yang L."/>
            <person name="Song C."/>
            <person name="Wang M."/>
            <person name="Shi J."/>
            <person name="Liu G."/>
            <person name="Liu J."/>
            <person name="Zhou H."/>
            <person name="Zhou W."/>
            <person name="Yu Q."/>
            <person name="An N."/>
            <person name="Chen Y."/>
            <person name="Cai Q."/>
            <person name="Wang B."/>
            <person name="Liu B."/>
            <person name="Min J."/>
            <person name="Huang Y."/>
            <person name="Wu H."/>
            <person name="Li Z."/>
            <person name="Zhang Y."/>
            <person name="Yin Y."/>
            <person name="Song W."/>
            <person name="Jiang J."/>
            <person name="Jackson S.A."/>
            <person name="Wing R.A."/>
            <person name="Wang J."/>
            <person name="Chen M."/>
        </authorList>
    </citation>
    <scope>NUCLEOTIDE SEQUENCE [LARGE SCALE GENOMIC DNA]</scope>
    <source>
        <strain evidence="2">cv. IRGC 101232</strain>
    </source>
</reference>
<dbReference type="eggNOG" id="KOG1192">
    <property type="taxonomic scope" value="Eukaryota"/>
</dbReference>
<dbReference type="HOGENOM" id="CLU_2053230_0_0_1"/>
<dbReference type="PANTHER" id="PTHR11926">
    <property type="entry name" value="GLUCOSYL/GLUCURONOSYL TRANSFERASES"/>
    <property type="match status" value="1"/>
</dbReference>
<proteinExistence type="inferred from homology"/>
<reference evidence="2" key="2">
    <citation type="submission" date="2013-04" db="UniProtKB">
        <authorList>
            <consortium name="EnsemblPlants"/>
        </authorList>
    </citation>
    <scope>IDENTIFICATION</scope>
</reference>
<dbReference type="EnsemblPlants" id="OB01G15040.1">
    <property type="protein sequence ID" value="OB01G15040.1"/>
    <property type="gene ID" value="OB01G15040"/>
</dbReference>
<organism evidence="2">
    <name type="scientific">Oryza brachyantha</name>
    <name type="common">malo sina</name>
    <dbReference type="NCBI Taxonomy" id="4533"/>
    <lineage>
        <taxon>Eukaryota</taxon>
        <taxon>Viridiplantae</taxon>
        <taxon>Streptophyta</taxon>
        <taxon>Embryophyta</taxon>
        <taxon>Tracheophyta</taxon>
        <taxon>Spermatophyta</taxon>
        <taxon>Magnoliopsida</taxon>
        <taxon>Liliopsida</taxon>
        <taxon>Poales</taxon>
        <taxon>Poaceae</taxon>
        <taxon>BOP clade</taxon>
        <taxon>Oryzoideae</taxon>
        <taxon>Oryzeae</taxon>
        <taxon>Oryzinae</taxon>
        <taxon>Oryza</taxon>
    </lineage>
</organism>
<dbReference type="GO" id="GO:0080043">
    <property type="term" value="F:quercetin 3-O-glucosyltransferase activity"/>
    <property type="evidence" value="ECO:0007669"/>
    <property type="project" value="TreeGrafter"/>
</dbReference>
<evidence type="ECO:0000313" key="2">
    <source>
        <dbReference type="EnsemblPlants" id="OB01G15040.1"/>
    </source>
</evidence>
<protein>
    <submittedName>
        <fullName evidence="2">Uncharacterized protein</fullName>
    </submittedName>
</protein>
<name>J3KWZ8_ORYBR</name>
<accession>J3KWZ8</accession>
<dbReference type="PANTHER" id="PTHR11926:SF1534">
    <property type="entry name" value="GLYCOSYLTRANSFERASE"/>
    <property type="match status" value="1"/>
</dbReference>
<dbReference type="SUPFAM" id="SSF53756">
    <property type="entry name" value="UDP-Glycosyltransferase/glycogen phosphorylase"/>
    <property type="match status" value="1"/>
</dbReference>
<dbReference type="Gene3D" id="3.40.50.2000">
    <property type="entry name" value="Glycogen Phosphorylase B"/>
    <property type="match status" value="2"/>
</dbReference>
<sequence>MEPEAVASLRQHGVDIVPVGPVLSFLDAAGAGVAKNGTAASCNDLFKQDDTGYLEWLDAQPAGSVVYISFGSMSTMSRRQIAEAVRAKAAAWKEKARAAAAVGGSSEKSLREFVGKARAN</sequence>
<evidence type="ECO:0000256" key="1">
    <source>
        <dbReference type="ARBA" id="ARBA00009995"/>
    </source>
</evidence>
<dbReference type="AlphaFoldDB" id="J3KWZ8"/>
<comment type="similarity">
    <text evidence="1">Belongs to the UDP-glycosyltransferase family.</text>
</comment>
<dbReference type="Proteomes" id="UP000006038">
    <property type="component" value="Chromosome 1"/>
</dbReference>
<dbReference type="GO" id="GO:0080044">
    <property type="term" value="F:quercetin 7-O-glucosyltransferase activity"/>
    <property type="evidence" value="ECO:0007669"/>
    <property type="project" value="TreeGrafter"/>
</dbReference>
<evidence type="ECO:0000313" key="3">
    <source>
        <dbReference type="Proteomes" id="UP000006038"/>
    </source>
</evidence>
<keyword evidence="3" id="KW-1185">Reference proteome</keyword>
<dbReference type="Gramene" id="OB01G15040.1">
    <property type="protein sequence ID" value="OB01G15040.1"/>
    <property type="gene ID" value="OB01G15040"/>
</dbReference>
<dbReference type="STRING" id="4533.J3KWZ8"/>